<keyword evidence="2" id="KW-0812">Transmembrane</keyword>
<keyword evidence="2" id="KW-1133">Transmembrane helix</keyword>
<comment type="similarity">
    <text evidence="1">Belongs to the apolipoprotein L family.</text>
</comment>
<reference evidence="3" key="1">
    <citation type="submission" date="2021-03" db="EMBL/GenBank/DDBJ databases">
        <authorList>
            <person name="Bekaert M."/>
        </authorList>
    </citation>
    <scope>NUCLEOTIDE SEQUENCE</scope>
</reference>
<gene>
    <name evidence="3" type="ORF">MEDL_2979</name>
</gene>
<dbReference type="GO" id="GO:0005576">
    <property type="term" value="C:extracellular region"/>
    <property type="evidence" value="ECO:0007669"/>
    <property type="project" value="InterPro"/>
</dbReference>
<dbReference type="Gene3D" id="1.20.1170.10">
    <property type="match status" value="1"/>
</dbReference>
<feature type="transmembrane region" description="Helical" evidence="2">
    <location>
        <begin position="82"/>
        <end position="105"/>
    </location>
</feature>
<keyword evidence="2" id="KW-0472">Membrane</keyword>
<evidence type="ECO:0000256" key="1">
    <source>
        <dbReference type="ARBA" id="ARBA00010090"/>
    </source>
</evidence>
<dbReference type="Proteomes" id="UP000683360">
    <property type="component" value="Unassembled WGS sequence"/>
</dbReference>
<comment type="caution">
    <text evidence="3">The sequence shown here is derived from an EMBL/GenBank/DDBJ whole genome shotgun (WGS) entry which is preliminary data.</text>
</comment>
<keyword evidence="4" id="KW-1185">Reference proteome</keyword>
<evidence type="ECO:0000313" key="4">
    <source>
        <dbReference type="Proteomes" id="UP000683360"/>
    </source>
</evidence>
<name>A0A8S3PY47_MYTED</name>
<dbReference type="GO" id="GO:0042157">
    <property type="term" value="P:lipoprotein metabolic process"/>
    <property type="evidence" value="ECO:0007669"/>
    <property type="project" value="InterPro"/>
</dbReference>
<sequence length="159" mass="16891">MTTKLSNGELIEYEECLLEWIALCSQVVIQLNSLADNLDEHFQKIAKAKIGGSAAGIVGGVMAIVGFGLSFVTFGASLGLSIAGGVVAGAGGLTVGGSAATDAFISRKRKKKAGEELIKKYNKKLDEVKTNIYIYMLNYKKRAELSNIGSRIEEAFPIG</sequence>
<dbReference type="GO" id="GO:0008289">
    <property type="term" value="F:lipid binding"/>
    <property type="evidence" value="ECO:0007669"/>
    <property type="project" value="InterPro"/>
</dbReference>
<proteinExistence type="inferred from homology"/>
<dbReference type="GO" id="GO:0016020">
    <property type="term" value="C:membrane"/>
    <property type="evidence" value="ECO:0007669"/>
    <property type="project" value="TreeGrafter"/>
</dbReference>
<dbReference type="InterPro" id="IPR008405">
    <property type="entry name" value="ApoL"/>
</dbReference>
<dbReference type="PANTHER" id="PTHR14096:SF28">
    <property type="entry name" value="APOLIPOPROTEIN L, 1-RELATED"/>
    <property type="match status" value="1"/>
</dbReference>
<evidence type="ECO:0000313" key="3">
    <source>
        <dbReference type="EMBL" id="CAG2187513.1"/>
    </source>
</evidence>
<dbReference type="PANTHER" id="PTHR14096">
    <property type="entry name" value="APOLIPOPROTEIN L"/>
    <property type="match status" value="1"/>
</dbReference>
<dbReference type="GO" id="GO:0006869">
    <property type="term" value="P:lipid transport"/>
    <property type="evidence" value="ECO:0007669"/>
    <property type="project" value="InterPro"/>
</dbReference>
<organism evidence="3 4">
    <name type="scientific">Mytilus edulis</name>
    <name type="common">Blue mussel</name>
    <dbReference type="NCBI Taxonomy" id="6550"/>
    <lineage>
        <taxon>Eukaryota</taxon>
        <taxon>Metazoa</taxon>
        <taxon>Spiralia</taxon>
        <taxon>Lophotrochozoa</taxon>
        <taxon>Mollusca</taxon>
        <taxon>Bivalvia</taxon>
        <taxon>Autobranchia</taxon>
        <taxon>Pteriomorphia</taxon>
        <taxon>Mytilida</taxon>
        <taxon>Mytiloidea</taxon>
        <taxon>Mytilidae</taxon>
        <taxon>Mytilinae</taxon>
        <taxon>Mytilus</taxon>
    </lineage>
</organism>
<evidence type="ECO:0000256" key="2">
    <source>
        <dbReference type="SAM" id="Phobius"/>
    </source>
</evidence>
<dbReference type="Pfam" id="PF05461">
    <property type="entry name" value="ApoL"/>
    <property type="match status" value="1"/>
</dbReference>
<dbReference type="AlphaFoldDB" id="A0A8S3PY47"/>
<accession>A0A8S3PY47</accession>
<feature type="transmembrane region" description="Helical" evidence="2">
    <location>
        <begin position="54"/>
        <end position="76"/>
    </location>
</feature>
<dbReference type="EMBL" id="CAJPWZ010000171">
    <property type="protein sequence ID" value="CAG2187513.1"/>
    <property type="molecule type" value="Genomic_DNA"/>
</dbReference>
<protein>
    <submittedName>
        <fullName evidence="3">Uncharacterized protein</fullName>
    </submittedName>
</protein>